<evidence type="ECO:0000313" key="8">
    <source>
        <dbReference type="Proteomes" id="UP001199469"/>
    </source>
</evidence>
<dbReference type="EMBL" id="JAJNDB010000005">
    <property type="protein sequence ID" value="MCD2195984.1"/>
    <property type="molecule type" value="Genomic_DNA"/>
</dbReference>
<dbReference type="PROSITE" id="PS51078">
    <property type="entry name" value="ICLR_ED"/>
    <property type="match status" value="1"/>
</dbReference>
<dbReference type="InterPro" id="IPR036388">
    <property type="entry name" value="WH-like_DNA-bd_sf"/>
</dbReference>
<evidence type="ECO:0000256" key="2">
    <source>
        <dbReference type="ARBA" id="ARBA00023125"/>
    </source>
</evidence>
<dbReference type="InterPro" id="IPR029016">
    <property type="entry name" value="GAF-like_dom_sf"/>
</dbReference>
<dbReference type="Pfam" id="PF01614">
    <property type="entry name" value="IclR_C"/>
    <property type="match status" value="1"/>
</dbReference>
<reference evidence="7 8" key="1">
    <citation type="submission" date="2021-11" db="EMBL/GenBank/DDBJ databases">
        <title>Draft genome sequence of Actinomycetospora sp. SF1 isolated from the rhizosphere soil.</title>
        <authorList>
            <person name="Duangmal K."/>
            <person name="Chantavorakit T."/>
        </authorList>
    </citation>
    <scope>NUCLEOTIDE SEQUENCE [LARGE SCALE GENOMIC DNA]</scope>
    <source>
        <strain evidence="7 8">TBRC 5722</strain>
    </source>
</reference>
<dbReference type="SMART" id="SM00346">
    <property type="entry name" value="HTH_ICLR"/>
    <property type="match status" value="1"/>
</dbReference>
<evidence type="ECO:0000256" key="3">
    <source>
        <dbReference type="ARBA" id="ARBA00023163"/>
    </source>
</evidence>
<feature type="compositionally biased region" description="Low complexity" evidence="4">
    <location>
        <begin position="309"/>
        <end position="321"/>
    </location>
</feature>
<feature type="compositionally biased region" description="Basic and acidic residues" evidence="4">
    <location>
        <begin position="322"/>
        <end position="332"/>
    </location>
</feature>
<dbReference type="SUPFAM" id="SSF55781">
    <property type="entry name" value="GAF domain-like"/>
    <property type="match status" value="1"/>
</dbReference>
<dbReference type="InterPro" id="IPR011991">
    <property type="entry name" value="ArsR-like_HTH"/>
</dbReference>
<evidence type="ECO:0000256" key="4">
    <source>
        <dbReference type="SAM" id="MobiDB-lite"/>
    </source>
</evidence>
<feature type="domain" description="IclR-ED" evidence="6">
    <location>
        <begin position="86"/>
        <end position="267"/>
    </location>
</feature>
<dbReference type="Gene3D" id="3.30.450.40">
    <property type="match status" value="1"/>
</dbReference>
<organism evidence="7 8">
    <name type="scientific">Actinomycetospora endophytica</name>
    <dbReference type="NCBI Taxonomy" id="2291215"/>
    <lineage>
        <taxon>Bacteria</taxon>
        <taxon>Bacillati</taxon>
        <taxon>Actinomycetota</taxon>
        <taxon>Actinomycetes</taxon>
        <taxon>Pseudonocardiales</taxon>
        <taxon>Pseudonocardiaceae</taxon>
        <taxon>Actinomycetospora</taxon>
    </lineage>
</organism>
<evidence type="ECO:0000259" key="6">
    <source>
        <dbReference type="PROSITE" id="PS51078"/>
    </source>
</evidence>
<dbReference type="SUPFAM" id="SSF46785">
    <property type="entry name" value="Winged helix' DNA-binding domain"/>
    <property type="match status" value="1"/>
</dbReference>
<keyword evidence="8" id="KW-1185">Reference proteome</keyword>
<name>A0ABS8PG55_9PSEU</name>
<accession>A0ABS8PG55</accession>
<dbReference type="InterPro" id="IPR014757">
    <property type="entry name" value="Tscrpt_reg_IclR_C"/>
</dbReference>
<gene>
    <name evidence="7" type="ORF">LQ327_21675</name>
</gene>
<feature type="region of interest" description="Disordered" evidence="4">
    <location>
        <begin position="265"/>
        <end position="332"/>
    </location>
</feature>
<dbReference type="InterPro" id="IPR005471">
    <property type="entry name" value="Tscrpt_reg_IclR_N"/>
</dbReference>
<feature type="compositionally biased region" description="Basic and acidic residues" evidence="4">
    <location>
        <begin position="286"/>
        <end position="308"/>
    </location>
</feature>
<dbReference type="PANTHER" id="PTHR30136">
    <property type="entry name" value="HELIX-TURN-HELIX TRANSCRIPTIONAL REGULATOR, ICLR FAMILY"/>
    <property type="match status" value="1"/>
</dbReference>
<dbReference type="Gene3D" id="1.10.10.10">
    <property type="entry name" value="Winged helix-like DNA-binding domain superfamily/Winged helix DNA-binding domain"/>
    <property type="match status" value="1"/>
</dbReference>
<proteinExistence type="predicted"/>
<dbReference type="InterPro" id="IPR050707">
    <property type="entry name" value="HTH_MetabolicPath_Reg"/>
</dbReference>
<evidence type="ECO:0000256" key="1">
    <source>
        <dbReference type="ARBA" id="ARBA00023015"/>
    </source>
</evidence>
<dbReference type="PROSITE" id="PS51077">
    <property type="entry name" value="HTH_ICLR"/>
    <property type="match status" value="1"/>
</dbReference>
<evidence type="ECO:0000313" key="7">
    <source>
        <dbReference type="EMBL" id="MCD2195984.1"/>
    </source>
</evidence>
<keyword evidence="2" id="KW-0238">DNA-binding</keyword>
<dbReference type="RefSeq" id="WP_230737843.1">
    <property type="nucleotide sequence ID" value="NZ_JAJNDB010000005.1"/>
</dbReference>
<keyword evidence="3" id="KW-0804">Transcription</keyword>
<comment type="caution">
    <text evidence="7">The sequence shown here is derived from an EMBL/GenBank/DDBJ whole genome shotgun (WGS) entry which is preliminary data.</text>
</comment>
<dbReference type="Pfam" id="PF09339">
    <property type="entry name" value="HTH_IclR"/>
    <property type="match status" value="1"/>
</dbReference>
<dbReference type="PANTHER" id="PTHR30136:SF35">
    <property type="entry name" value="HTH-TYPE TRANSCRIPTIONAL REGULATOR RV1719"/>
    <property type="match status" value="1"/>
</dbReference>
<dbReference type="Proteomes" id="UP001199469">
    <property type="component" value="Unassembled WGS sequence"/>
</dbReference>
<dbReference type="InterPro" id="IPR036390">
    <property type="entry name" value="WH_DNA-bd_sf"/>
</dbReference>
<protein>
    <submittedName>
        <fullName evidence="7">IclR family transcriptional regulator</fullName>
    </submittedName>
</protein>
<feature type="domain" description="HTH iclR-type" evidence="5">
    <location>
        <begin position="21"/>
        <end position="85"/>
    </location>
</feature>
<keyword evidence="1" id="KW-0805">Transcription regulation</keyword>
<evidence type="ECO:0000259" key="5">
    <source>
        <dbReference type="PROSITE" id="PS51077"/>
    </source>
</evidence>
<dbReference type="CDD" id="cd00090">
    <property type="entry name" value="HTH_ARSR"/>
    <property type="match status" value="1"/>
</dbReference>
<sequence length="332" mass="34670">MTVDHERRAAVTGAAAGDERSASSLRALTLLEVLGDPAGAGGMGVVELARRLGRDKSQVSRMLRALATAGYVEREPRSARYRLGARLFALAAHAVDERLRGEADALVERESVQLGERVDVGVRSGGFVVTLASAAPDVELRAQGWVGRTVPLASAAAGRALLFDHSDEAVARLLVLGGLEGAGPAAPRSLDDLLVRLREDRRRGWVLASEEAGTDLLSLGGPVRDASRRIVAAVAVSGPGTRLQPALATVSSAVLRATGDLSAALGAVPSGRRPGGRPLVGAGRTELPEPRGARPVETRHPVDPHRPVDPQSDDTSPSSPSREAEPMSESHE</sequence>